<evidence type="ECO:0000256" key="4">
    <source>
        <dbReference type="ARBA" id="ARBA00023136"/>
    </source>
</evidence>
<name>A0AAD4GZH5_ASPNN</name>
<dbReference type="GO" id="GO:0016020">
    <property type="term" value="C:membrane"/>
    <property type="evidence" value="ECO:0007669"/>
    <property type="project" value="UniProtKB-SubCell"/>
</dbReference>
<evidence type="ECO:0000313" key="8">
    <source>
        <dbReference type="Proteomes" id="UP001194746"/>
    </source>
</evidence>
<comment type="caution">
    <text evidence="7">The sequence shown here is derived from an EMBL/GenBank/DDBJ whole genome shotgun (WGS) entry which is preliminary data.</text>
</comment>
<accession>A0AAD4GZH5</accession>
<feature type="transmembrane region" description="Helical" evidence="5">
    <location>
        <begin position="488"/>
        <end position="508"/>
    </location>
</feature>
<dbReference type="Pfam" id="PF04193">
    <property type="entry name" value="PQ-loop"/>
    <property type="match status" value="1"/>
</dbReference>
<feature type="transmembrane region" description="Helical" evidence="5">
    <location>
        <begin position="520"/>
        <end position="542"/>
    </location>
</feature>
<organism evidence="7 8">
    <name type="scientific">Aspergillus nanangensis</name>
    <dbReference type="NCBI Taxonomy" id="2582783"/>
    <lineage>
        <taxon>Eukaryota</taxon>
        <taxon>Fungi</taxon>
        <taxon>Dikarya</taxon>
        <taxon>Ascomycota</taxon>
        <taxon>Pezizomycotina</taxon>
        <taxon>Eurotiomycetes</taxon>
        <taxon>Eurotiomycetidae</taxon>
        <taxon>Eurotiales</taxon>
        <taxon>Aspergillaceae</taxon>
        <taxon>Aspergillus</taxon>
        <taxon>Aspergillus subgen. Circumdati</taxon>
    </lineage>
</organism>
<proteinExistence type="predicted"/>
<dbReference type="PANTHER" id="PTHR42109:SF2">
    <property type="entry name" value="INTEGRAL MEMBRANE PROTEIN"/>
    <property type="match status" value="1"/>
</dbReference>
<feature type="transmembrane region" description="Helical" evidence="5">
    <location>
        <begin position="104"/>
        <end position="122"/>
    </location>
</feature>
<evidence type="ECO:0000313" key="7">
    <source>
        <dbReference type="EMBL" id="KAF9894971.1"/>
    </source>
</evidence>
<feature type="transmembrane region" description="Helical" evidence="5">
    <location>
        <begin position="71"/>
        <end position="92"/>
    </location>
</feature>
<dbReference type="SMART" id="SM00679">
    <property type="entry name" value="CTNS"/>
    <property type="match status" value="1"/>
</dbReference>
<keyword evidence="3 5" id="KW-1133">Transmembrane helix</keyword>
<comment type="subcellular location">
    <subcellularLocation>
        <location evidence="1">Membrane</location>
        <topology evidence="1">Multi-pass membrane protein</topology>
    </subcellularLocation>
</comment>
<feature type="transmembrane region" description="Helical" evidence="5">
    <location>
        <begin position="213"/>
        <end position="235"/>
    </location>
</feature>
<keyword evidence="8" id="KW-1185">Reference proteome</keyword>
<feature type="transmembrane region" description="Helical" evidence="5">
    <location>
        <begin position="142"/>
        <end position="163"/>
    </location>
</feature>
<dbReference type="EMBL" id="VCAU01000002">
    <property type="protein sequence ID" value="KAF9894971.1"/>
    <property type="molecule type" value="Genomic_DNA"/>
</dbReference>
<evidence type="ECO:0000259" key="6">
    <source>
        <dbReference type="Pfam" id="PF24800"/>
    </source>
</evidence>
<protein>
    <recommendedName>
        <fullName evidence="6">DUF7702 domain-containing protein</fullName>
    </recommendedName>
</protein>
<evidence type="ECO:0000256" key="1">
    <source>
        <dbReference type="ARBA" id="ARBA00004141"/>
    </source>
</evidence>
<dbReference type="InterPro" id="IPR006603">
    <property type="entry name" value="PQ-loop_rpt"/>
</dbReference>
<feature type="transmembrane region" description="Helical" evidence="5">
    <location>
        <begin position="613"/>
        <end position="634"/>
    </location>
</feature>
<dbReference type="Proteomes" id="UP001194746">
    <property type="component" value="Unassembled WGS sequence"/>
</dbReference>
<feature type="transmembrane region" description="Helical" evidence="5">
    <location>
        <begin position="41"/>
        <end position="65"/>
    </location>
</feature>
<reference evidence="7" key="2">
    <citation type="submission" date="2020-02" db="EMBL/GenBank/DDBJ databases">
        <authorList>
            <person name="Gilchrist C.L.M."/>
            <person name="Chooi Y.-H."/>
        </authorList>
    </citation>
    <scope>NUCLEOTIDE SEQUENCE</scope>
    <source>
        <strain evidence="7">MST-FP2251</strain>
    </source>
</reference>
<dbReference type="PANTHER" id="PTHR42109">
    <property type="entry name" value="UNPLACED GENOMIC SCAFFOLD UM_SCAF_CONTIG_1.265, WHOLE GENOME SHOTGUN SEQUENCE"/>
    <property type="match status" value="1"/>
</dbReference>
<feature type="domain" description="DUF7702" evidence="6">
    <location>
        <begin position="4"/>
        <end position="236"/>
    </location>
</feature>
<reference evidence="7" key="1">
    <citation type="journal article" date="2019" name="Beilstein J. Org. Chem.">
        <title>Nanangenines: drimane sesquiterpenoids as the dominant metabolite cohort of a novel Australian fungus, Aspergillus nanangensis.</title>
        <authorList>
            <person name="Lacey H.J."/>
            <person name="Gilchrist C.L.M."/>
            <person name="Crombie A."/>
            <person name="Kalaitzis J.A."/>
            <person name="Vuong D."/>
            <person name="Rutledge P.J."/>
            <person name="Turner P."/>
            <person name="Pitt J.I."/>
            <person name="Lacey E."/>
            <person name="Chooi Y.H."/>
            <person name="Piggott A.M."/>
        </authorList>
    </citation>
    <scope>NUCLEOTIDE SEQUENCE</scope>
    <source>
        <strain evidence="7">MST-FP2251</strain>
    </source>
</reference>
<feature type="transmembrane region" description="Helical" evidence="5">
    <location>
        <begin position="554"/>
        <end position="581"/>
    </location>
</feature>
<feature type="transmembrane region" description="Helical" evidence="5">
    <location>
        <begin position="416"/>
        <end position="434"/>
    </location>
</feature>
<evidence type="ECO:0000256" key="5">
    <source>
        <dbReference type="SAM" id="Phobius"/>
    </source>
</evidence>
<dbReference type="AlphaFoldDB" id="A0AAD4GZH5"/>
<dbReference type="Pfam" id="PF24800">
    <property type="entry name" value="DUF7702"/>
    <property type="match status" value="1"/>
</dbReference>
<keyword evidence="4 5" id="KW-0472">Membrane</keyword>
<evidence type="ECO:0000256" key="3">
    <source>
        <dbReference type="ARBA" id="ARBA00022989"/>
    </source>
</evidence>
<feature type="transmembrane region" description="Helical" evidence="5">
    <location>
        <begin position="12"/>
        <end position="29"/>
    </location>
</feature>
<dbReference type="InterPro" id="IPR056119">
    <property type="entry name" value="DUF7702"/>
</dbReference>
<gene>
    <name evidence="7" type="ORF">FE257_004595</name>
</gene>
<keyword evidence="2 5" id="KW-0812">Transmembrane</keyword>
<sequence>MGTVTYRDGIAILQLIAFPVILVSALILWKRTGWRAGGRTWRYVVTLSLLRIIGGICTLLTITYHNTNIKIAEAVCELIGIAPLLLTYVGVLRQIDTEGRLPPRFLVALTVTCIVGLILGIAGVSTTDKNQKTFHANNIVKAAMGIFIAVFAILILGTGWLALQLLSNMSSAQKKFFLAIGFSAPLLLIRVVYSAIGDFSNDLHFSALAGNPTIYLCMSVLEEIIAISICVAFGLSAVPGKAERKPLAVNERRFDLETSQIPDLALKSERFPAKNTSSPRTARDDAARFTSSTTPRCHIEVYSVVVILCPIACKLTDRHSSDNLPRIELILAEEGPITTKDNGVGDLTPSWNVKLKVTYLRTIETSQRAISFLTPHSVRRHQRRLNVTSYINPAQLTYFRPQTATTSKFEIRHVSIILLILTFVSFLPQLHLLWTRKNASGISLSYVLLNLIAASEQFALNFGFFLLDGADDGIFVHSPITIGDWLNFAQTTLFSVLFLVYFTLCLWYPSESNLRHKRSILILYIVYLFIAVIPLFICAIIIQGNDVHGGWEEWHVVVAFVPHSLLLNYIATITAIVAVYCQARVILHSDSSESSSPSSEAFKLQVCSRYGSLSLATLAIQAIVFILTAVSWVFRVSFPPLPDGADWWNYHVLKVCYWAKTEF</sequence>
<evidence type="ECO:0000256" key="2">
    <source>
        <dbReference type="ARBA" id="ARBA00022692"/>
    </source>
</evidence>
<feature type="transmembrane region" description="Helical" evidence="5">
    <location>
        <begin position="175"/>
        <end position="193"/>
    </location>
</feature>
<dbReference type="Gene3D" id="1.20.1280.290">
    <property type="match status" value="1"/>
</dbReference>